<feature type="domain" description="CHAT" evidence="1">
    <location>
        <begin position="60"/>
        <end position="338"/>
    </location>
</feature>
<evidence type="ECO:0000313" key="2">
    <source>
        <dbReference type="EMBL" id="RRR66913.1"/>
    </source>
</evidence>
<dbReference type="Pfam" id="PF13289">
    <property type="entry name" value="SIR2_2"/>
    <property type="match status" value="1"/>
</dbReference>
<protein>
    <submittedName>
        <fullName evidence="2">CHAT domain-containing protein</fullName>
    </submittedName>
</protein>
<dbReference type="EMBL" id="RSAS01000821">
    <property type="protein sequence ID" value="RRR66913.1"/>
    <property type="molecule type" value="Genomic_DNA"/>
</dbReference>
<comment type="caution">
    <text evidence="2">The sequence shown here is derived from an EMBL/GenBank/DDBJ whole genome shotgun (WGS) entry which is preliminary data.</text>
</comment>
<name>A0A426TSD5_9CHLR</name>
<evidence type="ECO:0000259" key="1">
    <source>
        <dbReference type="Pfam" id="PF12770"/>
    </source>
</evidence>
<sequence>MNEPADLELMLRRKDALHYSVELSFSHPDSETPVTPLGQQVVNMRLDPQDLLVHALDPTAYGQAITDCLFADPALRSAFANCRAAAQSQGLALRLRLAIAADAPELHALRWETLRDPQTGQSLALSEQLILTRTLGSADWQPVKLRAKAALRALVLIAAPDDLADYGLHPLNVSAEQQRALQSLGSIATTALAAPGQASLPTLISQLRSGYDLLYLVAHGVIVDGEPWIFLDDGQGRTARIAGAELAARLADLPLRPRLVLLASCASAGDGTTATLAALGPRLATTGIAAVIAMQGRFSLATNERFVPAFMQELQRDGRIDRALAAARQTIADQPDWWMPALFTRLRSGRIWYEPGFDTQDFAKWPTLVRSIERGKCTPILGPGLLDGLIGTTRELARRLAEQHHFPLAPNARDDLPQVAQYLAVQQDVDFLRDELEEVMRAQLHAIHAAPPDGALDQVIRSVGARQRAARDDEPHQILASLPLPIFLTANPDRLLADALAAAGKQPQVQSCPWNRHSEVQLLEQAPLTPPNPQTPLVYHLFGRLNDPETLVLTEDDYFRYLIGVTRNEELFPKVVGSALVNSALLFLGFRLEDWNFRVLFQSVMNVAGAELRRRHTHVAVQIDPQEDRVLDPRAAREYLKTYFGPASALQYQTNISIYWGSAEDFLRELATRVASDK</sequence>
<dbReference type="Pfam" id="PF12770">
    <property type="entry name" value="CHAT"/>
    <property type="match status" value="1"/>
</dbReference>
<evidence type="ECO:0000313" key="3">
    <source>
        <dbReference type="Proteomes" id="UP000280307"/>
    </source>
</evidence>
<gene>
    <name evidence="2" type="ORF">EI684_19855</name>
</gene>
<dbReference type="Proteomes" id="UP000280307">
    <property type="component" value="Unassembled WGS sequence"/>
</dbReference>
<reference evidence="2 3" key="1">
    <citation type="submission" date="2018-12" db="EMBL/GenBank/DDBJ databases">
        <title>Genome Sequence of Candidatus Viridilinea halotolerans isolated from saline sulfide-rich spring.</title>
        <authorList>
            <person name="Grouzdev D.S."/>
            <person name="Burganskaya E.I."/>
            <person name="Krutkina M.S."/>
            <person name="Sukhacheva M.V."/>
            <person name="Gorlenko V.M."/>
        </authorList>
    </citation>
    <scope>NUCLEOTIDE SEQUENCE [LARGE SCALE GENOMIC DNA]</scope>
    <source>
        <strain evidence="2">Chok-6</strain>
    </source>
</reference>
<dbReference type="AlphaFoldDB" id="A0A426TSD5"/>
<accession>A0A426TSD5</accession>
<dbReference type="InterPro" id="IPR024983">
    <property type="entry name" value="CHAT_dom"/>
</dbReference>
<organism evidence="2 3">
    <name type="scientific">Candidatus Viridilinea halotolerans</name>
    <dbReference type="NCBI Taxonomy" id="2491704"/>
    <lineage>
        <taxon>Bacteria</taxon>
        <taxon>Bacillati</taxon>
        <taxon>Chloroflexota</taxon>
        <taxon>Chloroflexia</taxon>
        <taxon>Chloroflexales</taxon>
        <taxon>Chloroflexineae</taxon>
        <taxon>Oscillochloridaceae</taxon>
        <taxon>Candidatus Viridilinea</taxon>
    </lineage>
</organism>
<proteinExistence type="predicted"/>